<evidence type="ECO:0000256" key="28">
    <source>
        <dbReference type="ARBA" id="ARBA00023891"/>
    </source>
</evidence>
<dbReference type="Gene3D" id="2.40.128.20">
    <property type="match status" value="1"/>
</dbReference>
<evidence type="ECO:0000256" key="4">
    <source>
        <dbReference type="ARBA" id="ARBA00004556"/>
    </source>
</evidence>
<dbReference type="GO" id="GO:0004667">
    <property type="term" value="F:prostaglandin-D synthase activity"/>
    <property type="evidence" value="ECO:0007669"/>
    <property type="project" value="UniProtKB-EC"/>
</dbReference>
<dbReference type="PRINTS" id="PR01254">
    <property type="entry name" value="PGNDSYNTHASE"/>
</dbReference>
<dbReference type="GO" id="GO:0031965">
    <property type="term" value="C:nuclear membrane"/>
    <property type="evidence" value="ECO:0007669"/>
    <property type="project" value="UniProtKB-SubCell"/>
</dbReference>
<name>A0A670ZHX4_PSETE</name>
<evidence type="ECO:0000256" key="14">
    <source>
        <dbReference type="ARBA" id="ARBA00022675"/>
    </source>
</evidence>
<dbReference type="GeneTree" id="ENSGT01120000271921"/>
<evidence type="ECO:0000256" key="26">
    <source>
        <dbReference type="ARBA" id="ARBA00023698"/>
    </source>
</evidence>
<gene>
    <name evidence="35" type="primary">LOC113454678</name>
</gene>
<keyword evidence="16" id="KW-0256">Endoplasmic reticulum</keyword>
<evidence type="ECO:0000256" key="16">
    <source>
        <dbReference type="ARBA" id="ARBA00022824"/>
    </source>
</evidence>
<organism evidence="35 36">
    <name type="scientific">Pseudonaja textilis</name>
    <name type="common">Eastern brown snake</name>
    <dbReference type="NCBI Taxonomy" id="8673"/>
    <lineage>
        <taxon>Eukaryota</taxon>
        <taxon>Metazoa</taxon>
        <taxon>Chordata</taxon>
        <taxon>Craniata</taxon>
        <taxon>Vertebrata</taxon>
        <taxon>Euteleostomi</taxon>
        <taxon>Lepidosauria</taxon>
        <taxon>Squamata</taxon>
        <taxon>Bifurcata</taxon>
        <taxon>Unidentata</taxon>
        <taxon>Episquamata</taxon>
        <taxon>Toxicofera</taxon>
        <taxon>Serpentes</taxon>
        <taxon>Colubroidea</taxon>
        <taxon>Elapidae</taxon>
        <taxon>Hydrophiinae</taxon>
        <taxon>Pseudonaja</taxon>
    </lineage>
</organism>
<keyword evidence="25" id="KW-0539">Nucleus</keyword>
<evidence type="ECO:0000259" key="34">
    <source>
        <dbReference type="Pfam" id="PF00061"/>
    </source>
</evidence>
<keyword evidence="17" id="KW-0276">Fatty acid metabolism</keyword>
<dbReference type="PANTHER" id="PTHR11430:SF86">
    <property type="entry name" value="PROSTAGLANDIN-H2 D-ISOMERASE"/>
    <property type="match status" value="1"/>
</dbReference>
<comment type="catalytic activity">
    <reaction evidence="26">
        <text>prostaglandin H2 = prostaglandin D2</text>
        <dbReference type="Rhea" id="RHEA:10600"/>
        <dbReference type="ChEBI" id="CHEBI:57405"/>
        <dbReference type="ChEBI" id="CHEBI:57406"/>
        <dbReference type="EC" id="5.3.99.2"/>
    </reaction>
</comment>
<dbReference type="InterPro" id="IPR000566">
    <property type="entry name" value="Lipocln_cytosolic_FA-bd_dom"/>
</dbReference>
<feature type="domain" description="Lipocalin/cytosolic fatty-acid binding" evidence="34">
    <location>
        <begin position="118"/>
        <end position="187"/>
    </location>
</feature>
<dbReference type="GO" id="GO:0005791">
    <property type="term" value="C:rough endoplasmic reticulum"/>
    <property type="evidence" value="ECO:0007669"/>
    <property type="project" value="UniProtKB-SubCell"/>
</dbReference>
<reference evidence="35" key="2">
    <citation type="submission" date="2025-09" db="UniProtKB">
        <authorList>
            <consortium name="Ensembl"/>
        </authorList>
    </citation>
    <scope>IDENTIFICATION</scope>
</reference>
<evidence type="ECO:0000256" key="27">
    <source>
        <dbReference type="ARBA" id="ARBA00023799"/>
    </source>
</evidence>
<evidence type="ECO:0000256" key="22">
    <source>
        <dbReference type="ARBA" id="ARBA00023160"/>
    </source>
</evidence>
<evidence type="ECO:0000256" key="2">
    <source>
        <dbReference type="ARBA" id="ARBA00004427"/>
    </source>
</evidence>
<evidence type="ECO:0000256" key="6">
    <source>
        <dbReference type="ARBA" id="ARBA00006889"/>
    </source>
</evidence>
<keyword evidence="19" id="KW-0443">Lipid metabolism</keyword>
<dbReference type="AlphaFoldDB" id="A0A670ZHX4"/>
<evidence type="ECO:0000256" key="25">
    <source>
        <dbReference type="ARBA" id="ARBA00023242"/>
    </source>
</evidence>
<evidence type="ECO:0000256" key="10">
    <source>
        <dbReference type="ARBA" id="ARBA00022501"/>
    </source>
</evidence>
<comment type="subcellular location">
    <subcellularLocation>
        <location evidence="4">Cytoplasm</location>
        <location evidence="4">Perinuclear region</location>
    </subcellularLocation>
    <subcellularLocation>
        <location evidence="3">Golgi apparatus</location>
    </subcellularLocation>
    <subcellularLocation>
        <location evidence="1">Nucleus membrane</location>
    </subcellularLocation>
    <subcellularLocation>
        <location evidence="2">Rough endoplasmic reticulum</location>
    </subcellularLocation>
    <subcellularLocation>
        <location evidence="5">Secreted</location>
    </subcellularLocation>
</comment>
<evidence type="ECO:0000256" key="19">
    <source>
        <dbReference type="ARBA" id="ARBA00023098"/>
    </source>
</evidence>
<feature type="signal peptide" evidence="33">
    <location>
        <begin position="1"/>
        <end position="21"/>
    </location>
</feature>
<evidence type="ECO:0000256" key="29">
    <source>
        <dbReference type="ARBA" id="ARBA00030654"/>
    </source>
</evidence>
<keyword evidence="8" id="KW-0813">Transport</keyword>
<evidence type="ECO:0000256" key="12">
    <source>
        <dbReference type="ARBA" id="ARBA00022525"/>
    </source>
</evidence>
<evidence type="ECO:0000256" key="5">
    <source>
        <dbReference type="ARBA" id="ARBA00004613"/>
    </source>
</evidence>
<keyword evidence="11" id="KW-0444">Lipid biosynthesis</keyword>
<evidence type="ECO:0000256" key="11">
    <source>
        <dbReference type="ARBA" id="ARBA00022516"/>
    </source>
</evidence>
<protein>
    <recommendedName>
        <fullName evidence="28">Prostaglandin-H2 D-isomerase</fullName>
        <ecNumber evidence="27">5.3.99.2</ecNumber>
    </recommendedName>
    <alternativeName>
        <fullName evidence="31">Glutathione-independent PGD synthase</fullName>
    </alternativeName>
    <alternativeName>
        <fullName evidence="30">Lipocalin-type prostaglandin-D synthase</fullName>
    </alternativeName>
    <alternativeName>
        <fullName evidence="29">Prostaglandin-D2 synthase</fullName>
    </alternativeName>
</protein>
<dbReference type="GO" id="GO:0043303">
    <property type="term" value="P:mast cell degranulation"/>
    <property type="evidence" value="ECO:0007669"/>
    <property type="project" value="UniProtKB-KW"/>
</dbReference>
<evidence type="ECO:0000256" key="33">
    <source>
        <dbReference type="SAM" id="SignalP"/>
    </source>
</evidence>
<keyword evidence="22" id="KW-0275">Fatty acid biosynthesis</keyword>
<sequence length="241" mass="26794">LGMRAQFSAALALLCLLQAKAEMPVQADFQLDQFTGTWFSIGLASNTRWFKENKQVMKMCTTVVTPTEEGHLSITSTYPNWKGPCRSFSPTPLLNPFPPPHGLWLVAFSPPPLLPASGTKHNLRVLETNYDEYALLGNIITKGADTFTMVTLYGRQKQLRPELLEKFTQTALSHGLAQEDILILPQTGEDVWRAGLARIGLVAEGSFLTPFPAFLLIRALHGLNSQGSLLRLSLSRKYPRR</sequence>
<dbReference type="PRINTS" id="PR00179">
    <property type="entry name" value="LIPOCALIN"/>
</dbReference>
<evidence type="ECO:0000256" key="24">
    <source>
        <dbReference type="ARBA" id="ARBA00023235"/>
    </source>
</evidence>
<dbReference type="PROSITE" id="PS00213">
    <property type="entry name" value="LIPOCALIN"/>
    <property type="match status" value="1"/>
</dbReference>
<proteinExistence type="inferred from homology"/>
<keyword evidence="21" id="KW-1015">Disulfide bond</keyword>
<keyword evidence="14" id="KW-0467">Mast cell degranulation</keyword>
<dbReference type="Pfam" id="PF00061">
    <property type="entry name" value="Lipocalin"/>
    <property type="match status" value="2"/>
</dbReference>
<accession>A0A670ZHX4</accession>
<evidence type="ECO:0000256" key="17">
    <source>
        <dbReference type="ARBA" id="ARBA00022832"/>
    </source>
</evidence>
<dbReference type="EC" id="5.3.99.2" evidence="27"/>
<dbReference type="InterPro" id="IPR012674">
    <property type="entry name" value="Calycin"/>
</dbReference>
<dbReference type="InterPro" id="IPR022272">
    <property type="entry name" value="Lipocalin_CS"/>
</dbReference>
<evidence type="ECO:0000313" key="35">
    <source>
        <dbReference type="Ensembl" id="ENSPTXP00000022414.1"/>
    </source>
</evidence>
<dbReference type="GO" id="GO:0001516">
    <property type="term" value="P:prostaglandin biosynthetic process"/>
    <property type="evidence" value="ECO:0007669"/>
    <property type="project" value="UniProtKB-KW"/>
</dbReference>
<dbReference type="GO" id="GO:0036094">
    <property type="term" value="F:small molecule binding"/>
    <property type="evidence" value="ECO:0007669"/>
    <property type="project" value="InterPro"/>
</dbReference>
<evidence type="ECO:0000256" key="18">
    <source>
        <dbReference type="ARBA" id="ARBA00023034"/>
    </source>
</evidence>
<keyword evidence="20" id="KW-0472">Membrane</keyword>
<feature type="domain" description="Lipocalin/cytosolic fatty-acid binding" evidence="34">
    <location>
        <begin position="35"/>
        <end position="89"/>
    </location>
</feature>
<evidence type="ECO:0000256" key="23">
    <source>
        <dbReference type="ARBA" id="ARBA00023180"/>
    </source>
</evidence>
<evidence type="ECO:0000256" key="30">
    <source>
        <dbReference type="ARBA" id="ARBA00031917"/>
    </source>
</evidence>
<keyword evidence="18" id="KW-0333">Golgi apparatus</keyword>
<dbReference type="SUPFAM" id="SSF50814">
    <property type="entry name" value="Lipocalins"/>
    <property type="match status" value="1"/>
</dbReference>
<keyword evidence="10" id="KW-0644">Prostaglandin metabolism</keyword>
<evidence type="ECO:0000256" key="8">
    <source>
        <dbReference type="ARBA" id="ARBA00022448"/>
    </source>
</evidence>
<evidence type="ECO:0000256" key="21">
    <source>
        <dbReference type="ARBA" id="ARBA00023157"/>
    </source>
</evidence>
<dbReference type="InterPro" id="IPR002345">
    <property type="entry name" value="Lipocalin"/>
</dbReference>
<evidence type="ECO:0000256" key="7">
    <source>
        <dbReference type="ARBA" id="ARBA00011245"/>
    </source>
</evidence>
<dbReference type="GO" id="GO:0005615">
    <property type="term" value="C:extracellular space"/>
    <property type="evidence" value="ECO:0007669"/>
    <property type="project" value="TreeGrafter"/>
</dbReference>
<keyword evidence="12" id="KW-0964">Secreted</keyword>
<feature type="chain" id="PRO_5025517905" description="Prostaglandin-H2 D-isomerase" evidence="33">
    <location>
        <begin position="22"/>
        <end position="241"/>
    </location>
</feature>
<reference evidence="35" key="1">
    <citation type="submission" date="2025-08" db="UniProtKB">
        <authorList>
            <consortium name="Ensembl"/>
        </authorList>
    </citation>
    <scope>IDENTIFICATION</scope>
</reference>
<evidence type="ECO:0000256" key="3">
    <source>
        <dbReference type="ARBA" id="ARBA00004555"/>
    </source>
</evidence>
<evidence type="ECO:0000256" key="31">
    <source>
        <dbReference type="ARBA" id="ARBA00032350"/>
    </source>
</evidence>
<comment type="similarity">
    <text evidence="6 32">Belongs to the calycin superfamily. Lipocalin family.</text>
</comment>
<evidence type="ECO:0000256" key="32">
    <source>
        <dbReference type="RuleBase" id="RU003695"/>
    </source>
</evidence>
<keyword evidence="13" id="KW-0643">Prostaglandin biosynthesis</keyword>
<keyword evidence="9" id="KW-0963">Cytoplasm</keyword>
<dbReference type="GO" id="GO:0005794">
    <property type="term" value="C:Golgi apparatus"/>
    <property type="evidence" value="ECO:0007669"/>
    <property type="project" value="UniProtKB-SubCell"/>
</dbReference>
<dbReference type="Ensembl" id="ENSPTXT00000023097.1">
    <property type="protein sequence ID" value="ENSPTXP00000022414.1"/>
    <property type="gene ID" value="ENSPTXG00000015503.1"/>
</dbReference>
<keyword evidence="15 33" id="KW-0732">Signal</keyword>
<dbReference type="Proteomes" id="UP000472273">
    <property type="component" value="Unplaced"/>
</dbReference>
<keyword evidence="36" id="KW-1185">Reference proteome</keyword>
<keyword evidence="24" id="KW-0413">Isomerase</keyword>
<evidence type="ECO:0000256" key="15">
    <source>
        <dbReference type="ARBA" id="ARBA00022729"/>
    </source>
</evidence>
<evidence type="ECO:0000256" key="13">
    <source>
        <dbReference type="ARBA" id="ARBA00022585"/>
    </source>
</evidence>
<evidence type="ECO:0000256" key="1">
    <source>
        <dbReference type="ARBA" id="ARBA00004126"/>
    </source>
</evidence>
<dbReference type="GO" id="GO:0048471">
    <property type="term" value="C:perinuclear region of cytoplasm"/>
    <property type="evidence" value="ECO:0007669"/>
    <property type="project" value="UniProtKB-SubCell"/>
</dbReference>
<keyword evidence="23" id="KW-0325">Glycoprotein</keyword>
<comment type="subunit">
    <text evidence="7">Monomer.</text>
</comment>
<evidence type="ECO:0000313" key="36">
    <source>
        <dbReference type="Proteomes" id="UP000472273"/>
    </source>
</evidence>
<evidence type="ECO:0000256" key="20">
    <source>
        <dbReference type="ARBA" id="ARBA00023136"/>
    </source>
</evidence>
<dbReference type="PANTHER" id="PTHR11430">
    <property type="entry name" value="LIPOCALIN"/>
    <property type="match status" value="1"/>
</dbReference>
<evidence type="ECO:0000256" key="9">
    <source>
        <dbReference type="ARBA" id="ARBA00022490"/>
    </source>
</evidence>